<gene>
    <name evidence="3" type="ORF">B5V51_5809</name>
</gene>
<dbReference type="AlphaFoldDB" id="A0A2A4J753"/>
<evidence type="ECO:0000313" key="3">
    <source>
        <dbReference type="EMBL" id="PCG67915.1"/>
    </source>
</evidence>
<evidence type="ECO:0000259" key="2">
    <source>
        <dbReference type="Pfam" id="PF16012"/>
    </source>
</evidence>
<dbReference type="EMBL" id="NWSH01002584">
    <property type="protein sequence ID" value="PCG67915.1"/>
    <property type="molecule type" value="Genomic_DNA"/>
</dbReference>
<protein>
    <recommendedName>
        <fullName evidence="2">DUF4780 domain-containing protein</fullName>
    </recommendedName>
</protein>
<proteinExistence type="predicted"/>
<name>A0A2A4J753_HELVI</name>
<dbReference type="InterPro" id="IPR031961">
    <property type="entry name" value="DUF4780"/>
</dbReference>
<accession>A0A2A4J753</accession>
<sequence>MSDSDDDNIVRYGTQLEPYEEDCTSMMSQNKPQQRKILRPWAAINYQAQELPVPPVKKSKKRKKKRPLKATQQFPPPQENFSRDCVTAQEHVHIATQQILQTRETPSYWDIQENNRKRCFPNENDDKYSNKSMKYSTIAGPSRRRSISEVEPDWEPPYKITKTSRIEPNYWERQHSPPSKLRAGSPMDCSSNNLFVQDPELKYIDADDCLQVKVHNGTRAVRHNDNNDDGTYFDQFYKVQKTLHDDSSNYDWEPDRPSRIGLRNASHPTNQDVHDSHDRNFWSTCQSQESSQNGTIKLEYVEDLDRPSREGLRNETHPMRQIPVYDSGEEGTTMYNVRHVIDSSPGADYKDFLNVRDIMPVRDHQWHQPLEPQETDDSELFGPGPIRVGIHNVAAPISKKHAVLVHQAINNEIVRIGVQGAGPKFLRSNYDNGSIYMTCENHESRKWLEREVPKLRPWPEARLSVKLGSQMPRTIVLTLLIRTNHGVSDTTALELLRIQNPGLDTRKWNLMKIKKVNEGKILYVCVDEASFQALRLVSFRVNLGMQKVSFWVKSAPKVSNKKLVTKKKVKSNKNKPNPSDVIKRSLSTKSLDRYFVPSSSPLYQNGENGSTKESLKHSMTYGIQNSQAVQTDLRQSLIRKREAKSPPSKKWYQPVDQDYSFSDWVPW</sequence>
<organism evidence="3">
    <name type="scientific">Heliothis virescens</name>
    <name type="common">Tobacco budworm moth</name>
    <dbReference type="NCBI Taxonomy" id="7102"/>
    <lineage>
        <taxon>Eukaryota</taxon>
        <taxon>Metazoa</taxon>
        <taxon>Ecdysozoa</taxon>
        <taxon>Arthropoda</taxon>
        <taxon>Hexapoda</taxon>
        <taxon>Insecta</taxon>
        <taxon>Pterygota</taxon>
        <taxon>Neoptera</taxon>
        <taxon>Endopterygota</taxon>
        <taxon>Lepidoptera</taxon>
        <taxon>Glossata</taxon>
        <taxon>Ditrysia</taxon>
        <taxon>Noctuoidea</taxon>
        <taxon>Noctuidae</taxon>
        <taxon>Heliothinae</taxon>
        <taxon>Heliothis</taxon>
    </lineage>
</organism>
<comment type="caution">
    <text evidence="3">The sequence shown here is derived from an EMBL/GenBank/DDBJ whole genome shotgun (WGS) entry which is preliminary data.</text>
</comment>
<dbReference type="Pfam" id="PF16012">
    <property type="entry name" value="DUF4780"/>
    <property type="match status" value="1"/>
</dbReference>
<evidence type="ECO:0000256" key="1">
    <source>
        <dbReference type="SAM" id="MobiDB-lite"/>
    </source>
</evidence>
<feature type="region of interest" description="Disordered" evidence="1">
    <location>
        <begin position="120"/>
        <end position="150"/>
    </location>
</feature>
<feature type="region of interest" description="Disordered" evidence="1">
    <location>
        <begin position="51"/>
        <end position="81"/>
    </location>
</feature>
<feature type="domain" description="DUF4780" evidence="2">
    <location>
        <begin position="391"/>
        <end position="550"/>
    </location>
</feature>
<feature type="compositionally biased region" description="Basic residues" evidence="1">
    <location>
        <begin position="57"/>
        <end position="68"/>
    </location>
</feature>
<dbReference type="STRING" id="7102.A0A2A4J753"/>
<reference evidence="3" key="1">
    <citation type="submission" date="2017-09" db="EMBL/GenBank/DDBJ databases">
        <title>Contemporary evolution of a Lepidopteran species, Heliothis virescens, in response to modern agricultural practices.</title>
        <authorList>
            <person name="Fritz M.L."/>
            <person name="Deyonke A.M."/>
            <person name="Papanicolaou A."/>
            <person name="Micinski S."/>
            <person name="Westbrook J."/>
            <person name="Gould F."/>
        </authorList>
    </citation>
    <scope>NUCLEOTIDE SEQUENCE [LARGE SCALE GENOMIC DNA]</scope>
    <source>
        <strain evidence="3">HvINT-</strain>
        <tissue evidence="3">Whole body</tissue>
    </source>
</reference>